<evidence type="ECO:0000313" key="4">
    <source>
        <dbReference type="Proteomes" id="UP001217918"/>
    </source>
</evidence>
<feature type="transmembrane region" description="Helical" evidence="2">
    <location>
        <begin position="230"/>
        <end position="246"/>
    </location>
</feature>
<proteinExistence type="predicted"/>
<gene>
    <name evidence="3" type="ORF">P8C59_006499</name>
</gene>
<sequence>MDAILARRNSPKPPRPNALVLEGLAIGVTLRDVESLQAVVHRAAARDLPGHPDRPHFLRPRFPRFTRDRVYLGVAARHPAARTRALQVLLPAMRRQVTTARLATEVRLGHYAEDDVPDGPDDGTTYMSNVGYTLLQGHVYNITHNHYHCNDHSDHRDNCHNCNSRGDNHNNYDHCDTRGHNHTNPSPPNSYAPSATPLRPALPAPSTIPQPISTLAHVFVARPLRTARTIAFWLWLGWTLFSLSYFGPTATLASYLGSSTCLLGLAAMFSSGAMRLMPSPAWGLRALVSLMPGALRAVGLSAVQPPMELPAMEPLEESRAVLGAAWWLVQVAIHAAGILGPAVWVRPYWHRGRAPIYYNPWQPCGSPNRGLSGGYPGYNTLPATIVRNLLSQEQYQINTSFSWFFSRRDKRCTPPLVLDMARHSSRHSCRHSWPFALAVCACCGHLSALAFIFRCCGQVLALAFIFRCCGQLFALAFIFRCYGRLFSGLASIFRYLPSALNEFSHHRKSYDALPRRRNSG</sequence>
<feature type="transmembrane region" description="Helical" evidence="2">
    <location>
        <begin position="282"/>
        <end position="304"/>
    </location>
</feature>
<keyword evidence="2" id="KW-0472">Membrane</keyword>
<evidence type="ECO:0000256" key="2">
    <source>
        <dbReference type="SAM" id="Phobius"/>
    </source>
</evidence>
<name>A0AAD9I6G1_9PEZI</name>
<organism evidence="3 4">
    <name type="scientific">Phyllachora maydis</name>
    <dbReference type="NCBI Taxonomy" id="1825666"/>
    <lineage>
        <taxon>Eukaryota</taxon>
        <taxon>Fungi</taxon>
        <taxon>Dikarya</taxon>
        <taxon>Ascomycota</taxon>
        <taxon>Pezizomycotina</taxon>
        <taxon>Sordariomycetes</taxon>
        <taxon>Sordariomycetidae</taxon>
        <taxon>Phyllachorales</taxon>
        <taxon>Phyllachoraceae</taxon>
        <taxon>Phyllachora</taxon>
    </lineage>
</organism>
<comment type="caution">
    <text evidence="3">The sequence shown here is derived from an EMBL/GenBank/DDBJ whole genome shotgun (WGS) entry which is preliminary data.</text>
</comment>
<keyword evidence="2" id="KW-1133">Transmembrane helix</keyword>
<feature type="transmembrane region" description="Helical" evidence="2">
    <location>
        <begin position="432"/>
        <end position="453"/>
    </location>
</feature>
<evidence type="ECO:0000313" key="3">
    <source>
        <dbReference type="EMBL" id="KAK2072124.1"/>
    </source>
</evidence>
<evidence type="ECO:0000256" key="1">
    <source>
        <dbReference type="SAM" id="MobiDB-lite"/>
    </source>
</evidence>
<feature type="transmembrane region" description="Helical" evidence="2">
    <location>
        <begin position="252"/>
        <end position="270"/>
    </location>
</feature>
<keyword evidence="2" id="KW-0812">Transmembrane</keyword>
<feature type="transmembrane region" description="Helical" evidence="2">
    <location>
        <begin position="324"/>
        <end position="345"/>
    </location>
</feature>
<reference evidence="3" key="1">
    <citation type="journal article" date="2023" name="Mol. Plant Microbe Interact.">
        <title>Elucidating the Obligate Nature and Biological Capacity of an Invasive Fungal Corn Pathogen.</title>
        <authorList>
            <person name="MacCready J.S."/>
            <person name="Roggenkamp E.M."/>
            <person name="Gdanetz K."/>
            <person name="Chilvers M.I."/>
        </authorList>
    </citation>
    <scope>NUCLEOTIDE SEQUENCE</scope>
    <source>
        <strain evidence="3">PM02</strain>
    </source>
</reference>
<dbReference type="EMBL" id="JAQQPM010000005">
    <property type="protein sequence ID" value="KAK2072124.1"/>
    <property type="molecule type" value="Genomic_DNA"/>
</dbReference>
<feature type="transmembrane region" description="Helical" evidence="2">
    <location>
        <begin position="459"/>
        <end position="479"/>
    </location>
</feature>
<keyword evidence="4" id="KW-1185">Reference proteome</keyword>
<feature type="region of interest" description="Disordered" evidence="1">
    <location>
        <begin position="176"/>
        <end position="204"/>
    </location>
</feature>
<dbReference type="Proteomes" id="UP001217918">
    <property type="component" value="Unassembled WGS sequence"/>
</dbReference>
<accession>A0AAD9I6G1</accession>
<protein>
    <submittedName>
        <fullName evidence="3">Uncharacterized protein</fullName>
    </submittedName>
</protein>
<dbReference type="AlphaFoldDB" id="A0AAD9I6G1"/>